<dbReference type="AlphaFoldDB" id="A0A7X0IVQ6"/>
<evidence type="ECO:0000256" key="1">
    <source>
        <dbReference type="ARBA" id="ARBA00000450"/>
    </source>
</evidence>
<gene>
    <name evidence="9" type="ORF">GGD46_004925</name>
</gene>
<dbReference type="EMBL" id="JACHBG010000015">
    <property type="protein sequence ID" value="MBB6487618.1"/>
    <property type="molecule type" value="Genomic_DNA"/>
</dbReference>
<dbReference type="SUPFAM" id="SSF56281">
    <property type="entry name" value="Metallo-hydrolase/oxidoreductase"/>
    <property type="match status" value="1"/>
</dbReference>
<dbReference type="InterPro" id="IPR001279">
    <property type="entry name" value="Metallo-B-lactamas"/>
</dbReference>
<keyword evidence="7" id="KW-0862">Zinc</keyword>
<evidence type="ECO:0000313" key="9">
    <source>
        <dbReference type="EMBL" id="MBB6487618.1"/>
    </source>
</evidence>
<organism evidence="9 10">
    <name type="scientific">Rhizobium lusitanum</name>
    <dbReference type="NCBI Taxonomy" id="293958"/>
    <lineage>
        <taxon>Bacteria</taxon>
        <taxon>Pseudomonadati</taxon>
        <taxon>Pseudomonadota</taxon>
        <taxon>Alphaproteobacteria</taxon>
        <taxon>Hyphomicrobiales</taxon>
        <taxon>Rhizobiaceae</taxon>
        <taxon>Rhizobium/Agrobacterium group</taxon>
        <taxon>Rhizobium</taxon>
    </lineage>
</organism>
<dbReference type="InterPro" id="IPR036866">
    <property type="entry name" value="RibonucZ/Hydroxyglut_hydro"/>
</dbReference>
<dbReference type="InterPro" id="IPR051013">
    <property type="entry name" value="MBL_superfamily_lactonases"/>
</dbReference>
<evidence type="ECO:0000259" key="8">
    <source>
        <dbReference type="SMART" id="SM00849"/>
    </source>
</evidence>
<comment type="similarity">
    <text evidence="3">Belongs to the metallo-beta-lactamase superfamily.</text>
</comment>
<evidence type="ECO:0000256" key="7">
    <source>
        <dbReference type="ARBA" id="ARBA00022833"/>
    </source>
</evidence>
<sequence length="241" mass="26892">MGEGVGADYEIPVPWFLLTHPKGNVIIDGGLAVEGLADPRVYWGDGVDSYQPFMTEEQGCVVQLARLGLSPDDVRFVVLSHLHSDHTGAIGRFPNATHIVQRREYEYAFAPDWFAAGAYVRRDFDRPGLKWQFLEGSVTDGYDLYDDGTLRMIFTPGHSVGHQSFLLRLPKSGAILLTVDAAYTLDHWNERALPGFLTSTVETVRSVQKLRVLAEQSGAMIVTGHDPEAWPQFRHAPAYYD</sequence>
<comment type="cofactor">
    <cofactor evidence="2">
        <name>Zn(2+)</name>
        <dbReference type="ChEBI" id="CHEBI:29105"/>
    </cofactor>
</comment>
<evidence type="ECO:0000256" key="5">
    <source>
        <dbReference type="ARBA" id="ARBA00022723"/>
    </source>
</evidence>
<dbReference type="SMART" id="SM00849">
    <property type="entry name" value="Lactamase_B"/>
    <property type="match status" value="1"/>
</dbReference>
<dbReference type="InterPro" id="IPR054889">
    <property type="entry name" value="AHLLactAttM"/>
</dbReference>
<dbReference type="PANTHER" id="PTHR42978">
    <property type="entry name" value="QUORUM-QUENCHING LACTONASE YTNP-RELATED-RELATED"/>
    <property type="match status" value="1"/>
</dbReference>
<evidence type="ECO:0000256" key="4">
    <source>
        <dbReference type="ARBA" id="ARBA00013131"/>
    </source>
</evidence>
<evidence type="ECO:0000256" key="6">
    <source>
        <dbReference type="ARBA" id="ARBA00022801"/>
    </source>
</evidence>
<dbReference type="PANTHER" id="PTHR42978:SF2">
    <property type="entry name" value="102 KBASES UNSTABLE REGION: FROM 1 TO 119443"/>
    <property type="match status" value="1"/>
</dbReference>
<comment type="caution">
    <text evidence="9">The sequence shown here is derived from an EMBL/GenBank/DDBJ whole genome shotgun (WGS) entry which is preliminary data.</text>
</comment>
<comment type="catalytic activity">
    <reaction evidence="1">
        <text>an N-acyl-L-homoserine lactone + H2O = an N-acyl-L-homoserine + H(+)</text>
        <dbReference type="Rhea" id="RHEA:22576"/>
        <dbReference type="ChEBI" id="CHEBI:15377"/>
        <dbReference type="ChEBI" id="CHEBI:15378"/>
        <dbReference type="ChEBI" id="CHEBI:55474"/>
        <dbReference type="ChEBI" id="CHEBI:58921"/>
        <dbReference type="EC" id="3.1.1.81"/>
    </reaction>
</comment>
<feature type="domain" description="Metallo-beta-lactamase" evidence="8">
    <location>
        <begin position="12"/>
        <end position="225"/>
    </location>
</feature>
<keyword evidence="5" id="KW-0479">Metal-binding</keyword>
<dbReference type="CDD" id="cd07729">
    <property type="entry name" value="AHL_lactonase_MBL-fold"/>
    <property type="match status" value="1"/>
</dbReference>
<dbReference type="EC" id="3.1.1.81" evidence="4"/>
<evidence type="ECO:0000256" key="3">
    <source>
        <dbReference type="ARBA" id="ARBA00007749"/>
    </source>
</evidence>
<evidence type="ECO:0000256" key="2">
    <source>
        <dbReference type="ARBA" id="ARBA00001947"/>
    </source>
</evidence>
<proteinExistence type="inferred from homology"/>
<name>A0A7X0IVQ6_9HYPH</name>
<keyword evidence="6 9" id="KW-0378">Hydrolase</keyword>
<reference evidence="9 10" key="1">
    <citation type="submission" date="2020-08" db="EMBL/GenBank/DDBJ databases">
        <title>Genomic Encyclopedia of Type Strains, Phase IV (KMG-V): Genome sequencing to study the core and pangenomes of soil and plant-associated prokaryotes.</title>
        <authorList>
            <person name="Whitman W."/>
        </authorList>
    </citation>
    <scope>NUCLEOTIDE SEQUENCE [LARGE SCALE GENOMIC DNA]</scope>
    <source>
        <strain evidence="9 10">SEMIA 4060</strain>
    </source>
</reference>
<evidence type="ECO:0000313" key="10">
    <source>
        <dbReference type="Proteomes" id="UP000565576"/>
    </source>
</evidence>
<dbReference type="GO" id="GO:0046872">
    <property type="term" value="F:metal ion binding"/>
    <property type="evidence" value="ECO:0007669"/>
    <property type="project" value="UniProtKB-KW"/>
</dbReference>
<protein>
    <recommendedName>
        <fullName evidence="4">quorum-quenching N-acyl-homoserine lactonase</fullName>
        <ecNumber evidence="4">3.1.1.81</ecNumber>
    </recommendedName>
</protein>
<accession>A0A7X0IVQ6</accession>
<dbReference type="Gene3D" id="3.60.15.10">
    <property type="entry name" value="Ribonuclease Z/Hydroxyacylglutathione hydrolase-like"/>
    <property type="match status" value="1"/>
</dbReference>
<dbReference type="Pfam" id="PF00753">
    <property type="entry name" value="Lactamase_B"/>
    <property type="match status" value="1"/>
</dbReference>
<dbReference type="Proteomes" id="UP000565576">
    <property type="component" value="Unassembled WGS sequence"/>
</dbReference>
<dbReference type="NCBIfam" id="NF045700">
    <property type="entry name" value="AHLLactAttM"/>
    <property type="match status" value="1"/>
</dbReference>
<dbReference type="GO" id="GO:0102007">
    <property type="term" value="F:acyl-L-homoserine-lactone lactonohydrolase activity"/>
    <property type="evidence" value="ECO:0007669"/>
    <property type="project" value="UniProtKB-EC"/>
</dbReference>